<sequence>MKKNHFFWITSLLMLLYTVPVLAQIKGSEIRVVVSPDHTDWTYRLKEKCTFTVQVYKAQNLLPDVKIDYELGPEWYPVEQKEGVLLKDGKKTLSGSMDQPGFFRCKVLAHVGERTYEGMATAAYEPEKIKPYAVDPSDFDAFWENSLKEARQVPLSPTMELLPERCTDLVNVYHVSFQNIRQGSRTFGILCMPKAPGKYPALLRVPGAGVRPYFGDVETASKGAITLEIGVHGIPVNLPQAIYDELAQGALYNYQYQNDNNRDNIYYKRVFIGALRAVDFIASLPQHDGKTIGVTGSSQGGALSIVTAALDKRITFYAAIHPAMCDHRAHLNHRAGGWPHYFRYFPNPSQERLQTADYYDMVNFARRITVPGWFSWGYNDDVCPPTSTYATYNIITAPKELHPYLETKHFWYEEQYAAWNQWLWKQMGL</sequence>
<dbReference type="Proteomes" id="UP001204579">
    <property type="component" value="Unassembled WGS sequence"/>
</dbReference>
<dbReference type="SUPFAM" id="SSF53474">
    <property type="entry name" value="alpha/beta-Hydrolases"/>
    <property type="match status" value="1"/>
</dbReference>
<protein>
    <submittedName>
        <fullName evidence="3">Acetylxylan esterase</fullName>
    </submittedName>
</protein>
<evidence type="ECO:0000313" key="3">
    <source>
        <dbReference type="EMBL" id="MCR8873352.1"/>
    </source>
</evidence>
<gene>
    <name evidence="3" type="ORF">NW209_04845</name>
</gene>
<dbReference type="Pfam" id="PF05448">
    <property type="entry name" value="AXE1"/>
    <property type="match status" value="1"/>
</dbReference>
<reference evidence="3 4" key="1">
    <citation type="submission" date="2022-08" db="EMBL/GenBank/DDBJ databases">
        <authorList>
            <person name="Zeman M."/>
            <person name="Kubasova T."/>
        </authorList>
    </citation>
    <scope>NUCLEOTIDE SEQUENCE [LARGE SCALE GENOMIC DNA]</scope>
    <source>
        <strain evidence="3 4">ET62</strain>
    </source>
</reference>
<dbReference type="RefSeq" id="WP_022339152.1">
    <property type="nucleotide sequence ID" value="NZ_CAUBSI010000002.1"/>
</dbReference>
<feature type="active site" description="Charge relay system" evidence="1">
    <location>
        <position position="380"/>
    </location>
</feature>
<accession>A0AAW5N5J5</accession>
<evidence type="ECO:0000313" key="4">
    <source>
        <dbReference type="Proteomes" id="UP001204579"/>
    </source>
</evidence>
<dbReference type="AlphaFoldDB" id="A0AAW5N5J5"/>
<feature type="active site" description="Charge relay system" evidence="1">
    <location>
        <position position="298"/>
    </location>
</feature>
<dbReference type="InterPro" id="IPR039069">
    <property type="entry name" value="CE7"/>
</dbReference>
<dbReference type="PANTHER" id="PTHR40111">
    <property type="entry name" value="CEPHALOSPORIN-C DEACETYLASE"/>
    <property type="match status" value="1"/>
</dbReference>
<comment type="caution">
    <text evidence="3">The sequence shown here is derived from an EMBL/GenBank/DDBJ whole genome shotgun (WGS) entry which is preliminary data.</text>
</comment>
<organism evidence="3 4">
    <name type="scientific">Phocaeicola barnesiae</name>
    <dbReference type="NCBI Taxonomy" id="376804"/>
    <lineage>
        <taxon>Bacteria</taxon>
        <taxon>Pseudomonadati</taxon>
        <taxon>Bacteroidota</taxon>
        <taxon>Bacteroidia</taxon>
        <taxon>Bacteroidales</taxon>
        <taxon>Bacteroidaceae</taxon>
        <taxon>Phocaeicola</taxon>
    </lineage>
</organism>
<evidence type="ECO:0000259" key="2">
    <source>
        <dbReference type="Pfam" id="PF05448"/>
    </source>
</evidence>
<dbReference type="EMBL" id="JANRHJ010000004">
    <property type="protein sequence ID" value="MCR8873352.1"/>
    <property type="molecule type" value="Genomic_DNA"/>
</dbReference>
<feature type="active site" description="Charge relay system" evidence="1">
    <location>
        <position position="409"/>
    </location>
</feature>
<dbReference type="Gene3D" id="3.40.50.1820">
    <property type="entry name" value="alpha/beta hydrolase"/>
    <property type="match status" value="1"/>
</dbReference>
<proteinExistence type="predicted"/>
<dbReference type="GO" id="GO:0005976">
    <property type="term" value="P:polysaccharide metabolic process"/>
    <property type="evidence" value="ECO:0007669"/>
    <property type="project" value="TreeGrafter"/>
</dbReference>
<dbReference type="PANTHER" id="PTHR40111:SF1">
    <property type="entry name" value="CEPHALOSPORIN-C DEACETYLASE"/>
    <property type="match status" value="1"/>
</dbReference>
<evidence type="ECO:0000256" key="1">
    <source>
        <dbReference type="PIRSR" id="PIRSR639069-1"/>
    </source>
</evidence>
<keyword evidence="4" id="KW-1185">Reference proteome</keyword>
<name>A0AAW5N5J5_9BACT</name>
<dbReference type="InterPro" id="IPR029058">
    <property type="entry name" value="AB_hydrolase_fold"/>
</dbReference>
<feature type="domain" description="Acetyl xylan esterase" evidence="2">
    <location>
        <begin position="129"/>
        <end position="412"/>
    </location>
</feature>
<dbReference type="GO" id="GO:0052689">
    <property type="term" value="F:carboxylic ester hydrolase activity"/>
    <property type="evidence" value="ECO:0007669"/>
    <property type="project" value="TreeGrafter"/>
</dbReference>
<dbReference type="InterPro" id="IPR008391">
    <property type="entry name" value="AXE1_dom"/>
</dbReference>